<sequence>MPSLAALGLAALVAGCQNLAHPPPFATLEEDPLTSAAPIESGLDAEGLATLLTAELAGQRGDYRQAAQGYLAMAKR</sequence>
<keyword evidence="1" id="KW-0732">Signal</keyword>
<dbReference type="AlphaFoldDB" id="A0A9D1WNF2"/>
<feature type="signal peptide" evidence="1">
    <location>
        <begin position="1"/>
        <end position="20"/>
    </location>
</feature>
<name>A0A9D1WNF2_9GAMM</name>
<dbReference type="Proteomes" id="UP000824248">
    <property type="component" value="Unassembled WGS sequence"/>
</dbReference>
<reference evidence="2" key="1">
    <citation type="journal article" date="2021" name="PeerJ">
        <title>Extensive microbial diversity within the chicken gut microbiome revealed by metagenomics and culture.</title>
        <authorList>
            <person name="Gilroy R."/>
            <person name="Ravi A."/>
            <person name="Getino M."/>
            <person name="Pursley I."/>
            <person name="Horton D.L."/>
            <person name="Alikhan N.F."/>
            <person name="Baker D."/>
            <person name="Gharbi K."/>
            <person name="Hall N."/>
            <person name="Watson M."/>
            <person name="Adriaenssens E.M."/>
            <person name="Foster-Nyarko E."/>
            <person name="Jarju S."/>
            <person name="Secka A."/>
            <person name="Antonio M."/>
            <person name="Oren A."/>
            <person name="Chaudhuri R.R."/>
            <person name="La Ragione R."/>
            <person name="Hildebrand F."/>
            <person name="Pallen M.J."/>
        </authorList>
    </citation>
    <scope>NUCLEOTIDE SEQUENCE</scope>
    <source>
        <strain evidence="2">1193</strain>
    </source>
</reference>
<evidence type="ECO:0000256" key="1">
    <source>
        <dbReference type="SAM" id="SignalP"/>
    </source>
</evidence>
<accession>A0A9D1WNF2</accession>
<reference evidence="2" key="2">
    <citation type="submission" date="2021-04" db="EMBL/GenBank/DDBJ databases">
        <authorList>
            <person name="Gilroy R."/>
        </authorList>
    </citation>
    <scope>NUCLEOTIDE SEQUENCE</scope>
    <source>
        <strain evidence="2">1193</strain>
    </source>
</reference>
<dbReference type="EMBL" id="DXFC01000232">
    <property type="protein sequence ID" value="HIX62128.1"/>
    <property type="molecule type" value="Genomic_DNA"/>
</dbReference>
<gene>
    <name evidence="2" type="ORF">H9854_07840</name>
</gene>
<protein>
    <submittedName>
        <fullName evidence="2">Uncharacterized protein</fullName>
    </submittedName>
</protein>
<organism evidence="2 3">
    <name type="scientific">Candidatus Halomonas stercoripullorum</name>
    <dbReference type="NCBI Taxonomy" id="2838617"/>
    <lineage>
        <taxon>Bacteria</taxon>
        <taxon>Pseudomonadati</taxon>
        <taxon>Pseudomonadota</taxon>
        <taxon>Gammaproteobacteria</taxon>
        <taxon>Oceanospirillales</taxon>
        <taxon>Halomonadaceae</taxon>
        <taxon>Halomonas</taxon>
    </lineage>
</organism>
<proteinExistence type="predicted"/>
<evidence type="ECO:0000313" key="3">
    <source>
        <dbReference type="Proteomes" id="UP000824248"/>
    </source>
</evidence>
<feature type="chain" id="PRO_5039689130" evidence="1">
    <location>
        <begin position="21"/>
        <end position="76"/>
    </location>
</feature>
<feature type="non-terminal residue" evidence="2">
    <location>
        <position position="76"/>
    </location>
</feature>
<comment type="caution">
    <text evidence="2">The sequence shown here is derived from an EMBL/GenBank/DDBJ whole genome shotgun (WGS) entry which is preliminary data.</text>
</comment>
<evidence type="ECO:0000313" key="2">
    <source>
        <dbReference type="EMBL" id="HIX62128.1"/>
    </source>
</evidence>